<comment type="caution">
    <text evidence="2">The sequence shown here is derived from an EMBL/GenBank/DDBJ whole genome shotgun (WGS) entry which is preliminary data.</text>
</comment>
<organism evidence="2 3">
    <name type="scientific">Phytophthora aleatoria</name>
    <dbReference type="NCBI Taxonomy" id="2496075"/>
    <lineage>
        <taxon>Eukaryota</taxon>
        <taxon>Sar</taxon>
        <taxon>Stramenopiles</taxon>
        <taxon>Oomycota</taxon>
        <taxon>Peronosporomycetes</taxon>
        <taxon>Peronosporales</taxon>
        <taxon>Peronosporaceae</taxon>
        <taxon>Phytophthora</taxon>
    </lineage>
</organism>
<keyword evidence="3" id="KW-1185">Reference proteome</keyword>
<dbReference type="Proteomes" id="UP000709295">
    <property type="component" value="Unassembled WGS sequence"/>
</dbReference>
<evidence type="ECO:0000313" key="2">
    <source>
        <dbReference type="EMBL" id="KAG6941768.1"/>
    </source>
</evidence>
<dbReference type="EMBL" id="JAENGY010003448">
    <property type="protein sequence ID" value="KAG6941768.1"/>
    <property type="molecule type" value="Genomic_DNA"/>
</dbReference>
<gene>
    <name evidence="2" type="ORF">JG688_00018499</name>
</gene>
<proteinExistence type="predicted"/>
<feature type="region of interest" description="Disordered" evidence="1">
    <location>
        <begin position="55"/>
        <end position="80"/>
    </location>
</feature>
<accession>A0A8J5IR82</accession>
<feature type="compositionally biased region" description="Basic and acidic residues" evidence="1">
    <location>
        <begin position="63"/>
        <end position="79"/>
    </location>
</feature>
<evidence type="ECO:0000313" key="3">
    <source>
        <dbReference type="Proteomes" id="UP000709295"/>
    </source>
</evidence>
<protein>
    <submittedName>
        <fullName evidence="2">Uncharacterized protein</fullName>
    </submittedName>
</protein>
<evidence type="ECO:0000256" key="1">
    <source>
        <dbReference type="SAM" id="MobiDB-lite"/>
    </source>
</evidence>
<sequence>MKHTPTVNPVKPVEIAPIITSSVTRTAAMKVGIAPKILSISVGARVMIIAPTGVTDTSQPRMTPKDALPRTARTAEARTEPPGVTVLTVDVNVSVATRDKPVVMIATKAEMSATVGGNTDRAPFVEACRTPPIT</sequence>
<name>A0A8J5IR82_9STRA</name>
<reference evidence="2" key="1">
    <citation type="submission" date="2021-01" db="EMBL/GenBank/DDBJ databases">
        <title>Phytophthora aleatoria, a newly-described species from Pinus radiata is distinct from Phytophthora cactorum isolates based on comparative genomics.</title>
        <authorList>
            <person name="Mcdougal R."/>
            <person name="Panda P."/>
            <person name="Williams N."/>
            <person name="Studholme D.J."/>
        </authorList>
    </citation>
    <scope>NUCLEOTIDE SEQUENCE</scope>
    <source>
        <strain evidence="2">NZFS 4037</strain>
    </source>
</reference>
<dbReference type="AlphaFoldDB" id="A0A8J5IR82"/>
<feature type="non-terminal residue" evidence="2">
    <location>
        <position position="134"/>
    </location>
</feature>